<dbReference type="Pfam" id="PF02620">
    <property type="entry name" value="YceD"/>
    <property type="match status" value="1"/>
</dbReference>
<feature type="transmembrane region" description="Helical" evidence="6">
    <location>
        <begin position="67"/>
        <end position="88"/>
    </location>
</feature>
<evidence type="ECO:0000256" key="2">
    <source>
        <dbReference type="ARBA" id="ARBA00008574"/>
    </source>
</evidence>
<keyword evidence="6" id="KW-0012">Acyltransferase</keyword>
<evidence type="ECO:0000259" key="8">
    <source>
        <dbReference type="Pfam" id="PF01529"/>
    </source>
</evidence>
<evidence type="ECO:0000256" key="3">
    <source>
        <dbReference type="ARBA" id="ARBA00022692"/>
    </source>
</evidence>
<organism evidence="9 10">
    <name type="scientific">Aristolochia fimbriata</name>
    <name type="common">White veined hardy Dutchman's pipe vine</name>
    <dbReference type="NCBI Taxonomy" id="158543"/>
    <lineage>
        <taxon>Eukaryota</taxon>
        <taxon>Viridiplantae</taxon>
        <taxon>Streptophyta</taxon>
        <taxon>Embryophyta</taxon>
        <taxon>Tracheophyta</taxon>
        <taxon>Spermatophyta</taxon>
        <taxon>Magnoliopsida</taxon>
        <taxon>Magnoliidae</taxon>
        <taxon>Piperales</taxon>
        <taxon>Aristolochiaceae</taxon>
        <taxon>Aristolochia</taxon>
    </lineage>
</organism>
<dbReference type="PANTHER" id="PTHR37734:SF1">
    <property type="entry name" value="LARGE RIBOSOMAL RNA SUBUNIT ACCUMULATION PROTEIN YCED HOMOLOG 2, CHLOROPLASTIC"/>
    <property type="match status" value="1"/>
</dbReference>
<comment type="caution">
    <text evidence="9">The sequence shown here is derived from an EMBL/GenBank/DDBJ whole genome shotgun (WGS) entry which is preliminary data.</text>
</comment>
<comment type="domain">
    <text evidence="6">The DHHC domain is required for palmitoyltransferase activity.</text>
</comment>
<dbReference type="GO" id="GO:0019706">
    <property type="term" value="F:protein-cysteine S-palmitoyltransferase activity"/>
    <property type="evidence" value="ECO:0007669"/>
    <property type="project" value="UniProtKB-EC"/>
</dbReference>
<evidence type="ECO:0000313" key="9">
    <source>
        <dbReference type="EMBL" id="KAG9442282.1"/>
    </source>
</evidence>
<evidence type="ECO:0000256" key="7">
    <source>
        <dbReference type="SAM" id="MobiDB-lite"/>
    </source>
</evidence>
<feature type="transmembrane region" description="Helical" evidence="6">
    <location>
        <begin position="94"/>
        <end position="120"/>
    </location>
</feature>
<feature type="region of interest" description="Disordered" evidence="7">
    <location>
        <begin position="417"/>
        <end position="443"/>
    </location>
</feature>
<feature type="compositionally biased region" description="Basic and acidic residues" evidence="7">
    <location>
        <begin position="419"/>
        <end position="428"/>
    </location>
</feature>
<evidence type="ECO:0000256" key="4">
    <source>
        <dbReference type="ARBA" id="ARBA00022989"/>
    </source>
</evidence>
<comment type="subcellular location">
    <subcellularLocation>
        <location evidence="1">Membrane</location>
        <topology evidence="1">Multi-pass membrane protein</topology>
    </subcellularLocation>
</comment>
<dbReference type="PANTHER" id="PTHR37734">
    <property type="entry name" value="LARGE RIBOSOMAL RNA SUBUNIT ACCUMULATION PROTEIN YCED HOMOLOG 2, CHLOROPLASTIC"/>
    <property type="match status" value="1"/>
</dbReference>
<evidence type="ECO:0000256" key="1">
    <source>
        <dbReference type="ARBA" id="ARBA00004141"/>
    </source>
</evidence>
<dbReference type="EC" id="2.3.1.225" evidence="6"/>
<dbReference type="InterPro" id="IPR044985">
    <property type="entry name" value="YceD_plant"/>
</dbReference>
<comment type="similarity">
    <text evidence="2 6">Belongs to the DHHC palmitoyltransferase family.</text>
</comment>
<keyword evidence="3 6" id="KW-0812">Transmembrane</keyword>
<gene>
    <name evidence="9" type="ORF">H6P81_018136</name>
</gene>
<dbReference type="Pfam" id="PF01529">
    <property type="entry name" value="DHHC"/>
    <property type="match status" value="1"/>
</dbReference>
<keyword evidence="6" id="KW-0808">Transferase</keyword>
<feature type="transmembrane region" description="Helical" evidence="6">
    <location>
        <begin position="262"/>
        <end position="282"/>
    </location>
</feature>
<accession>A0AAV7E0I8</accession>
<protein>
    <recommendedName>
        <fullName evidence="6">S-acyltransferase</fullName>
        <ecNumber evidence="6">2.3.1.225</ecNumber>
    </recommendedName>
    <alternativeName>
        <fullName evidence="6">Palmitoyltransferase</fullName>
    </alternativeName>
</protein>
<keyword evidence="10" id="KW-1185">Reference proteome</keyword>
<dbReference type="InterPro" id="IPR001594">
    <property type="entry name" value="Palmitoyltrfase_DHHC"/>
</dbReference>
<sequence length="617" mass="68971">MEEIMVEQNVASMPEGFEAKCWGCSLRLLLPSYSPVFKCGWCGALTYQNQKKHERYSNRWRYIRDRIFVTVVILFMLFVIGGGVWAVYPVIFSVSLLCGVLHSTISFILAASTLSSFWLAAFRSPGTPPNVLWGSYPIVDRGTLEDYTLCAYCAKPKSPRTHHCRSCGMCVLDMDHHCPFIGNCVGAANHRSFIAFLFSVIISAIYASVMSIYAGIHIWPPLDYGNRHPISYFSRMALLGSTSGITRALLSSALHLSARGIVLVYLFLVCTSVQIGLSFLLWQQLTFIYMGHTYISHISSSGSGRGQKGLQNLLRFFGCPYSVASFFLRSNAGRKSHWTFPSARALLSSSNAGRMDVGRCSVVEDFGLQIASLVRTFSQETNMAAFQSVPKLFNPLQSPSPQSKPLFRFNPTSRINASSKKDEFDQHSKRSSGKGPKTPRRRLITVSTSDGRWHGKWTDDYVFSLRELRLGDLAEEGQKDVEVFITLSVQKCVQHVGFGFSVEGRIVTAFTRRCSNCLSSYCRKIDTTFNVWVLPASRSNPLQLPDIGDDPSVIYVKPGSEADLDSLIQDTIRLASSVKDTCSESCEKAPPRLQYIGRKETCVDTRWSRLLELRKST</sequence>
<proteinExistence type="inferred from homology"/>
<evidence type="ECO:0000256" key="6">
    <source>
        <dbReference type="RuleBase" id="RU079119"/>
    </source>
</evidence>
<evidence type="ECO:0000256" key="5">
    <source>
        <dbReference type="ARBA" id="ARBA00023136"/>
    </source>
</evidence>
<dbReference type="InterPro" id="IPR003772">
    <property type="entry name" value="YceD"/>
</dbReference>
<dbReference type="AlphaFoldDB" id="A0AAV7E0I8"/>
<feature type="transmembrane region" description="Helical" evidence="6">
    <location>
        <begin position="232"/>
        <end position="250"/>
    </location>
</feature>
<feature type="domain" description="Palmitoyltransferase DHHC" evidence="8">
    <location>
        <begin position="148"/>
        <end position="299"/>
    </location>
</feature>
<feature type="compositionally biased region" description="Basic residues" evidence="7">
    <location>
        <begin position="429"/>
        <end position="443"/>
    </location>
</feature>
<evidence type="ECO:0000313" key="10">
    <source>
        <dbReference type="Proteomes" id="UP000825729"/>
    </source>
</evidence>
<dbReference type="EMBL" id="JAINDJ010000007">
    <property type="protein sequence ID" value="KAG9442282.1"/>
    <property type="molecule type" value="Genomic_DNA"/>
</dbReference>
<comment type="catalytic activity">
    <reaction evidence="6">
        <text>L-cysteinyl-[protein] + hexadecanoyl-CoA = S-hexadecanoyl-L-cysteinyl-[protein] + CoA</text>
        <dbReference type="Rhea" id="RHEA:36683"/>
        <dbReference type="Rhea" id="RHEA-COMP:10131"/>
        <dbReference type="Rhea" id="RHEA-COMP:11032"/>
        <dbReference type="ChEBI" id="CHEBI:29950"/>
        <dbReference type="ChEBI" id="CHEBI:57287"/>
        <dbReference type="ChEBI" id="CHEBI:57379"/>
        <dbReference type="ChEBI" id="CHEBI:74151"/>
        <dbReference type="EC" id="2.3.1.225"/>
    </reaction>
</comment>
<reference evidence="9 10" key="1">
    <citation type="submission" date="2021-07" db="EMBL/GenBank/DDBJ databases">
        <title>The Aristolochia fimbriata genome: insights into angiosperm evolution, floral development and chemical biosynthesis.</title>
        <authorList>
            <person name="Jiao Y."/>
        </authorList>
    </citation>
    <scope>NUCLEOTIDE SEQUENCE [LARGE SCALE GENOMIC DNA]</scope>
    <source>
        <strain evidence="9">IBCAS-2021</strain>
        <tissue evidence="9">Leaf</tissue>
    </source>
</reference>
<keyword evidence="4 6" id="KW-1133">Transmembrane helix</keyword>
<dbReference type="Proteomes" id="UP000825729">
    <property type="component" value="Unassembled WGS sequence"/>
</dbReference>
<dbReference type="GO" id="GO:0016020">
    <property type="term" value="C:membrane"/>
    <property type="evidence" value="ECO:0007669"/>
    <property type="project" value="UniProtKB-SubCell"/>
</dbReference>
<keyword evidence="5 6" id="KW-0472">Membrane</keyword>
<feature type="transmembrane region" description="Helical" evidence="6">
    <location>
        <begin position="193"/>
        <end position="220"/>
    </location>
</feature>
<dbReference type="PROSITE" id="PS50216">
    <property type="entry name" value="DHHC"/>
    <property type="match status" value="1"/>
</dbReference>
<name>A0AAV7E0I8_ARIFI</name>